<dbReference type="Pfam" id="PF13365">
    <property type="entry name" value="Trypsin_2"/>
    <property type="match status" value="1"/>
</dbReference>
<keyword evidence="2" id="KW-0378">Hydrolase</keyword>
<dbReference type="SUPFAM" id="SSF50494">
    <property type="entry name" value="Trypsin-like serine proteases"/>
    <property type="match status" value="1"/>
</dbReference>
<keyword evidence="2" id="KW-0645">Protease</keyword>
<dbReference type="Gene3D" id="2.40.10.10">
    <property type="entry name" value="Trypsin-like serine proteases"/>
    <property type="match status" value="2"/>
</dbReference>
<feature type="region of interest" description="Disordered" evidence="1">
    <location>
        <begin position="448"/>
        <end position="474"/>
    </location>
</feature>
<evidence type="ECO:0000313" key="2">
    <source>
        <dbReference type="EMBL" id="TFH96870.1"/>
    </source>
</evidence>
<dbReference type="Proteomes" id="UP000297225">
    <property type="component" value="Unassembled WGS sequence"/>
</dbReference>
<evidence type="ECO:0000313" key="3">
    <source>
        <dbReference type="Proteomes" id="UP000297225"/>
    </source>
</evidence>
<sequence length="739" mass="80960">MRQTIYIWSALLLFLSALPLRAQIVSGGERRAEGGEVRTSELLQLPTLRLPVFDQDSALMAMEQASAELRTYVFAHTLPAGVDIIQQAEKSVWSDGTQVWRYRVRSAGAKSLGFFFSTFDIPEGAYLYVYSTLDNKNVIGGFGSENNNAQHSLPVQPIFADDVIIELQAPKGNPSPRLYLQEVHHGVRSLKVPPRLGNPKSLLCTPELACYPEYSEVGKSVVLIMVDGKALGTGVMVNNSSGDGRPLILTAAHVISWNFSKVDVTAFSSKFLYFFGYQTPMCDGSIQPSFSHSIAGSSLLAYHPYTDTGLIELNQRPPVAYPAYYSGWNAKPNLQETYFNIHHPYGFTKRVNLYLDHLTYGSFPGNINPATGKPYPFGRDQHLFVKQWTIGTTASCSSGSPLFDSGHRVIGVLTGGQSSCAQRYSDQFASLERVWASSDDEARKLVQALDPSGKGQTTSTPGRTSGNSSQQAPVRVTNMSIPPSTKPVLEILPQLGRAEVVGAAQSATVVAERYRVAAGSKIYGAYLMLHGKANNTDRLQLNLYFDGSTTPAQTFQLPLSELGLNLNDGRPREVYLSFEKPITVSSEQTIHFGLALNQLPAELSIVHQQHEDASRGTAQWLVGSQWIPATVGGSNRGLSLWIDPLLSNAQLKPQDVAAPHLRLTPALDGQMLLTLGEVAAESVKNINVYTLQGQRLFSDTRVGVHFFIPRNLLEGVGVVIIHVETPEWSDRVKAYFPKN</sequence>
<accession>A0A4Y8WR84</accession>
<dbReference type="GO" id="GO:0006508">
    <property type="term" value="P:proteolysis"/>
    <property type="evidence" value="ECO:0007669"/>
    <property type="project" value="UniProtKB-KW"/>
</dbReference>
<keyword evidence="3" id="KW-1185">Reference proteome</keyword>
<proteinExistence type="predicted"/>
<dbReference type="OrthoDB" id="9342482at2"/>
<reference evidence="2 3" key="1">
    <citation type="submission" date="2019-03" db="EMBL/GenBank/DDBJ databases">
        <title>Porphyromonas levii Isolated from the Uterus of Dairy Cows.</title>
        <authorList>
            <person name="Francis A.M."/>
        </authorList>
    </citation>
    <scope>NUCLEOTIDE SEQUENCE [LARGE SCALE GENOMIC DNA]</scope>
    <source>
        <strain evidence="2 3">AF5678</strain>
    </source>
</reference>
<dbReference type="GO" id="GO:0008233">
    <property type="term" value="F:peptidase activity"/>
    <property type="evidence" value="ECO:0007669"/>
    <property type="project" value="UniProtKB-KW"/>
</dbReference>
<dbReference type="InterPro" id="IPR043504">
    <property type="entry name" value="Peptidase_S1_PA_chymotrypsin"/>
</dbReference>
<dbReference type="EMBL" id="SPNC01000011">
    <property type="protein sequence ID" value="TFH96870.1"/>
    <property type="molecule type" value="Genomic_DNA"/>
</dbReference>
<comment type="caution">
    <text evidence="2">The sequence shown here is derived from an EMBL/GenBank/DDBJ whole genome shotgun (WGS) entry which is preliminary data.</text>
</comment>
<evidence type="ECO:0000256" key="1">
    <source>
        <dbReference type="SAM" id="MobiDB-lite"/>
    </source>
</evidence>
<protein>
    <submittedName>
        <fullName evidence="2">Serine protease</fullName>
    </submittedName>
</protein>
<dbReference type="STRING" id="1122973.GCA_000379925_00131"/>
<gene>
    <name evidence="2" type="ORF">E4P47_01560</name>
</gene>
<dbReference type="InterPro" id="IPR009003">
    <property type="entry name" value="Peptidase_S1_PA"/>
</dbReference>
<name>A0A4Y8WR84_9PORP</name>
<organism evidence="2 3">
    <name type="scientific">Porphyromonas levii</name>
    <dbReference type="NCBI Taxonomy" id="28114"/>
    <lineage>
        <taxon>Bacteria</taxon>
        <taxon>Pseudomonadati</taxon>
        <taxon>Bacteroidota</taxon>
        <taxon>Bacteroidia</taxon>
        <taxon>Bacteroidales</taxon>
        <taxon>Porphyromonadaceae</taxon>
        <taxon>Porphyromonas</taxon>
    </lineage>
</organism>
<feature type="compositionally biased region" description="Polar residues" evidence="1">
    <location>
        <begin position="454"/>
        <end position="474"/>
    </location>
</feature>
<dbReference type="RefSeq" id="WP_134848925.1">
    <property type="nucleotide sequence ID" value="NZ_CP197400.1"/>
</dbReference>
<dbReference type="AlphaFoldDB" id="A0A4Y8WR84"/>